<comment type="similarity">
    <text evidence="1">Belongs to the ABC transporter superfamily. ABCF family. EF3 subfamily.</text>
</comment>
<reference evidence="7" key="1">
    <citation type="submission" date="2024-02" db="UniProtKB">
        <authorList>
            <consortium name="WormBaseParasite"/>
        </authorList>
    </citation>
    <scope>IDENTIFICATION</scope>
</reference>
<evidence type="ECO:0000256" key="2">
    <source>
        <dbReference type="ARBA" id="ARBA00022737"/>
    </source>
</evidence>
<dbReference type="FunFam" id="3.40.50.300:FF:002454">
    <property type="entry name" value="Chromosome 10, whole genome shotgun sequence"/>
    <property type="match status" value="1"/>
</dbReference>
<dbReference type="InterPro" id="IPR027417">
    <property type="entry name" value="P-loop_NTPase"/>
</dbReference>
<dbReference type="InterPro" id="IPR032781">
    <property type="entry name" value="ABC_tran_Xtn"/>
</dbReference>
<dbReference type="InterPro" id="IPR003593">
    <property type="entry name" value="AAA+_ATPase"/>
</dbReference>
<dbReference type="PROSITE" id="PS00211">
    <property type="entry name" value="ABC_TRANSPORTER_1"/>
    <property type="match status" value="2"/>
</dbReference>
<name>A0AAF5DBB2_STRER</name>
<dbReference type="GO" id="GO:0005524">
    <property type="term" value="F:ATP binding"/>
    <property type="evidence" value="ECO:0007669"/>
    <property type="project" value="UniProtKB-KW"/>
</dbReference>
<keyword evidence="3" id="KW-0547">Nucleotide-binding</keyword>
<dbReference type="AlphaFoldDB" id="A0AAF5DBB2"/>
<dbReference type="InterPro" id="IPR050611">
    <property type="entry name" value="ABCF"/>
</dbReference>
<dbReference type="PROSITE" id="PS50893">
    <property type="entry name" value="ABC_TRANSPORTER_2"/>
    <property type="match status" value="2"/>
</dbReference>
<dbReference type="CDD" id="cd03221">
    <property type="entry name" value="ABCF_EF-3"/>
    <property type="match status" value="2"/>
</dbReference>
<dbReference type="InterPro" id="IPR003439">
    <property type="entry name" value="ABC_transporter-like_ATP-bd"/>
</dbReference>
<dbReference type="InterPro" id="IPR017871">
    <property type="entry name" value="ABC_transporter-like_CS"/>
</dbReference>
<feature type="domain" description="ABC transporter" evidence="5">
    <location>
        <begin position="305"/>
        <end position="557"/>
    </location>
</feature>
<organism evidence="6 7">
    <name type="scientific">Strongyloides stercoralis</name>
    <name type="common">Threadworm</name>
    <dbReference type="NCBI Taxonomy" id="6248"/>
    <lineage>
        <taxon>Eukaryota</taxon>
        <taxon>Metazoa</taxon>
        <taxon>Ecdysozoa</taxon>
        <taxon>Nematoda</taxon>
        <taxon>Chromadorea</taxon>
        <taxon>Rhabditida</taxon>
        <taxon>Tylenchina</taxon>
        <taxon>Panagrolaimomorpha</taxon>
        <taxon>Strongyloidoidea</taxon>
        <taxon>Strongyloididae</taxon>
        <taxon>Strongyloides</taxon>
    </lineage>
</organism>
<evidence type="ECO:0000256" key="3">
    <source>
        <dbReference type="ARBA" id="ARBA00022741"/>
    </source>
</evidence>
<dbReference type="SUPFAM" id="SSF52540">
    <property type="entry name" value="P-loop containing nucleoside triphosphate hydrolases"/>
    <property type="match status" value="2"/>
</dbReference>
<sequence>MSDTTKDNLESEGQPNLDINKPKNLIFIHKSKNQELSMVVNKTATISENIFNLKRTFEDFEDDLNAECIEFPVPENTSKESEEERAQRLKAQVMDNSIGPLLNGVFPLDFKPKMTIEEVTGRPIIIVEENVKSAMKKYFSKVIGEGYDEIIEYLIEVVSRNVEEIYDYEDVSTAIGFIFRQFGCSEEETIKHCRVIMFMLHGKEVRGENETSQIEAYRLNMTVDMSTKAISSDVNTTIWKKSIKDNKLIDLSKFKNAKVNKDIEINTKESETSKSKKENIKAMATQRFNRRDVKGNLAVENSLDIKIEGIDISYGTKHILHNADLSLINGRKYGLVGRNGIGKTTLLKMISSGQLVIPTNITMLSVEQEVEGDDTLVIDAVLKSDKKRHDLIVEEKLINDILNNPSEDVSEADKDKLCERLNIIHTEMESIGADKALKVAASILYGLGFTPEDQKRTTREFSGGWRMRVALARALFVKPQLLLLDEPTNMLDMKAIYWLENHLISWVGTIFIVSHDRKFLNSVCTDIVHMHSRRLDQYRGDYDMFNKTMKDKLKQQKSEYEAQQLLRKHTQEFIDKFRYNAKRASMVQSRIKMLEKLPILQDVEFEADVVFRFPECEPLGQQVLQLDEVSFRYNQSSPLLFHNICCGSHADSRVCIVGENGAGKTTLLKLLLGELEPTSGIRHANRKLRIGYFTQHHVDQLEMNMSPLALLLQRFPNASVEEHRAALGRFGISSDTVFQSIQTLSGGQKSRLAFASLALEKPNYLILDEPTNHLDVETVDALGAALNKFNGGVVLVSHDERLIELVCKELWVVKDKRIFTLEGGLEEYKKHVYKQLAL</sequence>
<dbReference type="FunFam" id="3.40.50.300:FF:000104">
    <property type="entry name" value="ATP-binding cassette sub-family F member 3"/>
    <property type="match status" value="1"/>
</dbReference>
<evidence type="ECO:0000313" key="7">
    <source>
        <dbReference type="WBParaSite" id="TCONS_00009568.p1"/>
    </source>
</evidence>
<evidence type="ECO:0000313" key="6">
    <source>
        <dbReference type="Proteomes" id="UP000035681"/>
    </source>
</evidence>
<dbReference type="Pfam" id="PF00005">
    <property type="entry name" value="ABC_tran"/>
    <property type="match status" value="2"/>
</dbReference>
<proteinExistence type="inferred from homology"/>
<dbReference type="PANTHER" id="PTHR19211:SF117">
    <property type="entry name" value="ATP-BINDING CASSETTE SUB-FAMILY F MEMBER 3"/>
    <property type="match status" value="1"/>
</dbReference>
<dbReference type="WBParaSite" id="TCONS_00009568.p1">
    <property type="protein sequence ID" value="TCONS_00009568.p1"/>
    <property type="gene ID" value="XLOC_007364"/>
</dbReference>
<keyword evidence="4" id="KW-0067">ATP-binding</keyword>
<evidence type="ECO:0000256" key="4">
    <source>
        <dbReference type="ARBA" id="ARBA00022840"/>
    </source>
</evidence>
<dbReference type="SMART" id="SM00382">
    <property type="entry name" value="AAA"/>
    <property type="match status" value="2"/>
</dbReference>
<feature type="domain" description="ABC transporter" evidence="5">
    <location>
        <begin position="624"/>
        <end position="838"/>
    </location>
</feature>
<dbReference type="GO" id="GO:0016887">
    <property type="term" value="F:ATP hydrolysis activity"/>
    <property type="evidence" value="ECO:0007669"/>
    <property type="project" value="InterPro"/>
</dbReference>
<dbReference type="PANTHER" id="PTHR19211">
    <property type="entry name" value="ATP-BINDING TRANSPORT PROTEIN-RELATED"/>
    <property type="match status" value="1"/>
</dbReference>
<evidence type="ECO:0000256" key="1">
    <source>
        <dbReference type="ARBA" id="ARBA00011054"/>
    </source>
</evidence>
<evidence type="ECO:0000259" key="5">
    <source>
        <dbReference type="PROSITE" id="PS50893"/>
    </source>
</evidence>
<accession>A0AAF5DBB2</accession>
<keyword evidence="2" id="KW-0677">Repeat</keyword>
<dbReference type="Gene3D" id="3.40.50.300">
    <property type="entry name" value="P-loop containing nucleotide triphosphate hydrolases"/>
    <property type="match status" value="2"/>
</dbReference>
<dbReference type="Proteomes" id="UP000035681">
    <property type="component" value="Unplaced"/>
</dbReference>
<dbReference type="Pfam" id="PF12848">
    <property type="entry name" value="ABC_tran_Xtn"/>
    <property type="match status" value="1"/>
</dbReference>
<keyword evidence="6" id="KW-1185">Reference proteome</keyword>
<protein>
    <submittedName>
        <fullName evidence="7">ABC transporter domain-containing protein</fullName>
    </submittedName>
</protein>